<accession>A0A495IJM1</accession>
<evidence type="ECO:0000259" key="8">
    <source>
        <dbReference type="Pfam" id="PF00149"/>
    </source>
</evidence>
<dbReference type="NCBIfam" id="TIGR00619">
    <property type="entry name" value="sbcd"/>
    <property type="match status" value="1"/>
</dbReference>
<evidence type="ECO:0000256" key="7">
    <source>
        <dbReference type="RuleBase" id="RU363069"/>
    </source>
</evidence>
<proteinExistence type="inferred from homology"/>
<evidence type="ECO:0000256" key="2">
    <source>
        <dbReference type="ARBA" id="ARBA00011322"/>
    </source>
</evidence>
<dbReference type="SUPFAM" id="SSF56300">
    <property type="entry name" value="Metallo-dependent phosphatases"/>
    <property type="match status" value="1"/>
</dbReference>
<dbReference type="GO" id="GO:0006310">
    <property type="term" value="P:DNA recombination"/>
    <property type="evidence" value="ECO:0007669"/>
    <property type="project" value="UniProtKB-KW"/>
</dbReference>
<dbReference type="Pfam" id="PF00149">
    <property type="entry name" value="Metallophos"/>
    <property type="match status" value="1"/>
</dbReference>
<evidence type="ECO:0000259" key="9">
    <source>
        <dbReference type="Pfam" id="PF12320"/>
    </source>
</evidence>
<keyword evidence="5 7" id="KW-0378">Hydrolase</keyword>
<dbReference type="InterPro" id="IPR026843">
    <property type="entry name" value="SbcD_C"/>
</dbReference>
<keyword evidence="7" id="KW-0233">DNA recombination</keyword>
<comment type="caution">
    <text evidence="10">The sequence shown here is derived from an EMBL/GenBank/DDBJ whole genome shotgun (WGS) entry which is preliminary data.</text>
</comment>
<sequence>MRILHTSDWHLGRTLHGVDLLEHQRAFVDFLVELVRSRAVDVVVLAGDVYDRAVPPVACVSLLSDALTRLSELATVIVTPGNHDSATRLGFAAPLMREGVHILPSVDRLHEPVVVADPDGPVAFYGLPYLDPDLVRGALGGEAVADPAVDAAQEPAPRLARSHEAVVGAALDRIRADLASRPGARSVVSAHAFVVGAARSESERDIRVGGVDSVPSEVFEGIDYVALGHLHGAQRVGSSGRIRYSGSPLAFSFGEKDHTKSVAVVDLDADGQASVKLVPAPVPRRLAELTGTLDELVGGDHDAHVDDWVRVFVTDTVHPADLHARVRARFPHALSIQHVPEGGGPASTRRVVAVDSDPVEVATDFVEFATRGAATDEEVAVLRSAYERARAEAGSA</sequence>
<comment type="similarity">
    <text evidence="1 7">Belongs to the SbcD family.</text>
</comment>
<comment type="function">
    <text evidence="7">SbcCD cleaves DNA hairpin structures. These structures can inhibit DNA replication and are intermediates in certain DNA recombination reactions. The complex acts as a 3'-&gt;5' double strand exonuclease that can open hairpins. It also has a 5' single-strand endonuclease activity.</text>
</comment>
<protein>
    <recommendedName>
        <fullName evidence="3 7">Nuclease SbcCD subunit D</fullName>
    </recommendedName>
</protein>
<keyword evidence="7" id="KW-0235">DNA replication</keyword>
<dbReference type="PANTHER" id="PTHR30337">
    <property type="entry name" value="COMPONENT OF ATP-DEPENDENT DSDNA EXONUCLEASE"/>
    <property type="match status" value="1"/>
</dbReference>
<feature type="domain" description="Calcineurin-like phosphoesterase" evidence="8">
    <location>
        <begin position="1"/>
        <end position="95"/>
    </location>
</feature>
<dbReference type="Proteomes" id="UP000280008">
    <property type="component" value="Unassembled WGS sequence"/>
</dbReference>
<dbReference type="InterPro" id="IPR041796">
    <property type="entry name" value="Mre11_N"/>
</dbReference>
<dbReference type="OrthoDB" id="9773856at2"/>
<keyword evidence="11" id="KW-1185">Reference proteome</keyword>
<dbReference type="InterPro" id="IPR050535">
    <property type="entry name" value="DNA_Repair-Maintenance_Comp"/>
</dbReference>
<dbReference type="GO" id="GO:0008408">
    <property type="term" value="F:3'-5' exonuclease activity"/>
    <property type="evidence" value="ECO:0007669"/>
    <property type="project" value="InterPro"/>
</dbReference>
<dbReference type="InterPro" id="IPR029052">
    <property type="entry name" value="Metallo-depent_PP-like"/>
</dbReference>
<organism evidence="10 11">
    <name type="scientific">Frondihabitans australicus</name>
    <dbReference type="NCBI Taxonomy" id="386892"/>
    <lineage>
        <taxon>Bacteria</taxon>
        <taxon>Bacillati</taxon>
        <taxon>Actinomycetota</taxon>
        <taxon>Actinomycetes</taxon>
        <taxon>Micrococcales</taxon>
        <taxon>Microbacteriaceae</taxon>
        <taxon>Frondihabitans</taxon>
    </lineage>
</organism>
<evidence type="ECO:0000256" key="1">
    <source>
        <dbReference type="ARBA" id="ARBA00010555"/>
    </source>
</evidence>
<name>A0A495IJM1_9MICO</name>
<keyword evidence="7" id="KW-0255">Endonuclease</keyword>
<dbReference type="EMBL" id="RBKS01000001">
    <property type="protein sequence ID" value="RKR76222.1"/>
    <property type="molecule type" value="Genomic_DNA"/>
</dbReference>
<dbReference type="GO" id="GO:0006260">
    <property type="term" value="P:DNA replication"/>
    <property type="evidence" value="ECO:0007669"/>
    <property type="project" value="UniProtKB-KW"/>
</dbReference>
<dbReference type="RefSeq" id="WP_121371222.1">
    <property type="nucleotide sequence ID" value="NZ_RBKS01000001.1"/>
</dbReference>
<keyword evidence="4 7" id="KW-0540">Nuclease</keyword>
<evidence type="ECO:0000256" key="3">
    <source>
        <dbReference type="ARBA" id="ARBA00013365"/>
    </source>
</evidence>
<feature type="domain" description="Nuclease SbcCD subunit D C-terminal" evidence="9">
    <location>
        <begin position="283"/>
        <end position="367"/>
    </location>
</feature>
<dbReference type="InterPro" id="IPR004843">
    <property type="entry name" value="Calcineurin-like_PHP"/>
</dbReference>
<gene>
    <name evidence="7" type="primary">sbcD</name>
    <name evidence="10" type="ORF">C8E83_3387</name>
</gene>
<reference evidence="10 11" key="1">
    <citation type="submission" date="2018-10" db="EMBL/GenBank/DDBJ databases">
        <title>Sequencing the genomes of 1000 actinobacteria strains.</title>
        <authorList>
            <person name="Klenk H.-P."/>
        </authorList>
    </citation>
    <scope>NUCLEOTIDE SEQUENCE [LARGE SCALE GENOMIC DNA]</scope>
    <source>
        <strain evidence="10 11">DSM 17894</strain>
    </source>
</reference>
<comment type="subunit">
    <text evidence="2 7">Heterodimer of SbcC and SbcD.</text>
</comment>
<evidence type="ECO:0000256" key="6">
    <source>
        <dbReference type="ARBA" id="ARBA00022839"/>
    </source>
</evidence>
<dbReference type="PANTHER" id="PTHR30337:SF0">
    <property type="entry name" value="NUCLEASE SBCCD SUBUNIT D"/>
    <property type="match status" value="1"/>
</dbReference>
<evidence type="ECO:0000313" key="10">
    <source>
        <dbReference type="EMBL" id="RKR76222.1"/>
    </source>
</evidence>
<evidence type="ECO:0000313" key="11">
    <source>
        <dbReference type="Proteomes" id="UP000280008"/>
    </source>
</evidence>
<evidence type="ECO:0000256" key="4">
    <source>
        <dbReference type="ARBA" id="ARBA00022722"/>
    </source>
</evidence>
<dbReference type="InterPro" id="IPR004593">
    <property type="entry name" value="SbcD"/>
</dbReference>
<keyword evidence="6 7" id="KW-0269">Exonuclease</keyword>
<dbReference type="Gene3D" id="3.60.21.10">
    <property type="match status" value="1"/>
</dbReference>
<dbReference type="Pfam" id="PF12320">
    <property type="entry name" value="SbcD_C"/>
    <property type="match status" value="1"/>
</dbReference>
<dbReference type="GO" id="GO:0004519">
    <property type="term" value="F:endonuclease activity"/>
    <property type="evidence" value="ECO:0007669"/>
    <property type="project" value="UniProtKB-KW"/>
</dbReference>
<evidence type="ECO:0000256" key="5">
    <source>
        <dbReference type="ARBA" id="ARBA00022801"/>
    </source>
</evidence>
<dbReference type="CDD" id="cd00840">
    <property type="entry name" value="MPP_Mre11_N"/>
    <property type="match status" value="1"/>
</dbReference>
<dbReference type="AlphaFoldDB" id="A0A495IJM1"/>